<dbReference type="Proteomes" id="UP000531950">
    <property type="component" value="Unassembled WGS sequence"/>
</dbReference>
<dbReference type="RefSeq" id="WP_177078695.1">
    <property type="nucleotide sequence ID" value="NZ_JACARG010000037.1"/>
</dbReference>
<evidence type="ECO:0000313" key="3">
    <source>
        <dbReference type="Proteomes" id="UP000531950"/>
    </source>
</evidence>
<dbReference type="CDD" id="cd04301">
    <property type="entry name" value="NAT_SF"/>
    <property type="match status" value="1"/>
</dbReference>
<keyword evidence="2" id="KW-0808">Transferase</keyword>
<comment type="caution">
    <text evidence="2">The sequence shown here is derived from an EMBL/GenBank/DDBJ whole genome shotgun (WGS) entry which is preliminary data.</text>
</comment>
<gene>
    <name evidence="2" type="ORF">HX822_17755</name>
</gene>
<name>A0A7Y8JQR8_9PSED</name>
<dbReference type="GO" id="GO:0016747">
    <property type="term" value="F:acyltransferase activity, transferring groups other than amino-acyl groups"/>
    <property type="evidence" value="ECO:0007669"/>
    <property type="project" value="InterPro"/>
</dbReference>
<dbReference type="PANTHER" id="PTHR43617">
    <property type="entry name" value="L-AMINO ACID N-ACETYLTRANSFERASE"/>
    <property type="match status" value="1"/>
</dbReference>
<sequence length="204" mass="22536">MELNGKIISFNPIPEGISHRHDLFALYKLTLHTHIAKAFGWDESFQRQLFTASYADKDCYFIAVDDVTIGYLVLKHQLENTHLSLLLIRPEYQRQGIGRQVMKALMSRAAGVGQGVTLSCFQDNQSATAFYQMLGFEIVSKDDHFVTLRYSVSRLDTVVPSEALNLHGGSLPTAARASDTNAKLNVSSTVGAFSAPASHMGTLR</sequence>
<dbReference type="InterPro" id="IPR000182">
    <property type="entry name" value="GNAT_dom"/>
</dbReference>
<dbReference type="PANTHER" id="PTHR43617:SF38">
    <property type="entry name" value="N-ACETYLTRANSFERASE DOMAIN-CONTAINING PROTEIN"/>
    <property type="match status" value="1"/>
</dbReference>
<dbReference type="Pfam" id="PF00583">
    <property type="entry name" value="Acetyltransf_1"/>
    <property type="match status" value="1"/>
</dbReference>
<feature type="domain" description="N-acetyltransferase" evidence="1">
    <location>
        <begin position="8"/>
        <end position="155"/>
    </location>
</feature>
<dbReference type="InterPro" id="IPR016181">
    <property type="entry name" value="Acyl_CoA_acyltransferase"/>
</dbReference>
<evidence type="ECO:0000259" key="1">
    <source>
        <dbReference type="PROSITE" id="PS51186"/>
    </source>
</evidence>
<proteinExistence type="predicted"/>
<dbReference type="PROSITE" id="PS51186">
    <property type="entry name" value="GNAT"/>
    <property type="match status" value="1"/>
</dbReference>
<evidence type="ECO:0000313" key="2">
    <source>
        <dbReference type="EMBL" id="NWE14791.1"/>
    </source>
</evidence>
<dbReference type="SUPFAM" id="SSF55729">
    <property type="entry name" value="Acyl-CoA N-acyltransferases (Nat)"/>
    <property type="match status" value="1"/>
</dbReference>
<reference evidence="2 3" key="1">
    <citation type="submission" date="2020-04" db="EMBL/GenBank/DDBJ databases">
        <title>Molecular characterization of pseudomonads from Agaricus bisporus reveal novel blotch 2 pathogens in Western Europe.</title>
        <authorList>
            <person name="Taparia T."/>
            <person name="Krijger M."/>
            <person name="Haynes E."/>
            <person name="Elpinstone J.G."/>
            <person name="Noble R."/>
            <person name="Van Der Wolf J."/>
        </authorList>
    </citation>
    <scope>NUCLEOTIDE SEQUENCE [LARGE SCALE GENOMIC DNA]</scope>
    <source>
        <strain evidence="2 3">IPO3782</strain>
    </source>
</reference>
<dbReference type="Gene3D" id="3.40.630.30">
    <property type="match status" value="1"/>
</dbReference>
<protein>
    <submittedName>
        <fullName evidence="2">GNAT family N-acetyltransferase</fullName>
    </submittedName>
</protein>
<dbReference type="InterPro" id="IPR050276">
    <property type="entry name" value="MshD_Acetyltransferase"/>
</dbReference>
<organism evidence="2 3">
    <name type="scientific">Pseudomonas yamanorum</name>
    <dbReference type="NCBI Taxonomy" id="515393"/>
    <lineage>
        <taxon>Bacteria</taxon>
        <taxon>Pseudomonadati</taxon>
        <taxon>Pseudomonadota</taxon>
        <taxon>Gammaproteobacteria</taxon>
        <taxon>Pseudomonadales</taxon>
        <taxon>Pseudomonadaceae</taxon>
        <taxon>Pseudomonas</taxon>
    </lineage>
</organism>
<dbReference type="AlphaFoldDB" id="A0A7Y8JQR8"/>
<accession>A0A7Y8JQR8</accession>
<dbReference type="EMBL" id="JACARG010000037">
    <property type="protein sequence ID" value="NWE14791.1"/>
    <property type="molecule type" value="Genomic_DNA"/>
</dbReference>